<accession>A0A497XYI0</accession>
<comment type="caution">
    <text evidence="2">The sequence shown here is derived from an EMBL/GenBank/DDBJ whole genome shotgun (WGS) entry which is preliminary data.</text>
</comment>
<keyword evidence="1" id="KW-1133">Transmembrane helix</keyword>
<evidence type="ECO:0000313" key="2">
    <source>
        <dbReference type="EMBL" id="RLJ73787.1"/>
    </source>
</evidence>
<evidence type="ECO:0000256" key="1">
    <source>
        <dbReference type="SAM" id="Phobius"/>
    </source>
</evidence>
<organism evidence="2 3">
    <name type="scientific">Pedobacter alluvionis</name>
    <dbReference type="NCBI Taxonomy" id="475253"/>
    <lineage>
        <taxon>Bacteria</taxon>
        <taxon>Pseudomonadati</taxon>
        <taxon>Bacteroidota</taxon>
        <taxon>Sphingobacteriia</taxon>
        <taxon>Sphingobacteriales</taxon>
        <taxon>Sphingobacteriaceae</taxon>
        <taxon>Pedobacter</taxon>
    </lineage>
</organism>
<feature type="transmembrane region" description="Helical" evidence="1">
    <location>
        <begin position="38"/>
        <end position="65"/>
    </location>
</feature>
<name>A0A497XYI0_9SPHI</name>
<evidence type="ECO:0000313" key="3">
    <source>
        <dbReference type="Proteomes" id="UP000273898"/>
    </source>
</evidence>
<proteinExistence type="predicted"/>
<dbReference type="Proteomes" id="UP000273898">
    <property type="component" value="Unassembled WGS sequence"/>
</dbReference>
<reference evidence="2 3" key="1">
    <citation type="submission" date="2018-10" db="EMBL/GenBank/DDBJ databases">
        <title>Genomic Encyclopedia of Archaeal and Bacterial Type Strains, Phase II (KMG-II): from individual species to whole genera.</title>
        <authorList>
            <person name="Goeker M."/>
        </authorList>
    </citation>
    <scope>NUCLEOTIDE SEQUENCE [LARGE SCALE GENOMIC DNA]</scope>
    <source>
        <strain evidence="2 3">DSM 19624</strain>
    </source>
</reference>
<gene>
    <name evidence="2" type="ORF">BCL90_3952</name>
</gene>
<keyword evidence="1" id="KW-0812">Transmembrane</keyword>
<sequence length="73" mass="8344">MRFVISTVVEKSMGNYLITELTDFSIPLRYSRNDAKTVNPLCILCVYFSASFVVNNNYFFALILLKNSGVKPR</sequence>
<dbReference type="EMBL" id="RCCK01000013">
    <property type="protein sequence ID" value="RLJ73787.1"/>
    <property type="molecule type" value="Genomic_DNA"/>
</dbReference>
<dbReference type="AlphaFoldDB" id="A0A497XYI0"/>
<keyword evidence="1" id="KW-0472">Membrane</keyword>
<protein>
    <submittedName>
        <fullName evidence="2">Uncharacterized protein</fullName>
    </submittedName>
</protein>